<sequence>MMNAKEPELINALQQFDELIMETPDERKFVLTFKEFIITLLKTKTTTVTIPIVEVMTVIKTKKPLVFSILKKEYDNNIIMNVVTQIDVEYREAYRKLNDIKRQLGIIKRY</sequence>
<proteinExistence type="predicted"/>
<dbReference type="Proteomes" id="UP001139150">
    <property type="component" value="Unassembled WGS sequence"/>
</dbReference>
<evidence type="ECO:0000313" key="1">
    <source>
        <dbReference type="EMBL" id="MCL7748446.1"/>
    </source>
</evidence>
<reference evidence="1" key="1">
    <citation type="submission" date="2022-02" db="EMBL/GenBank/DDBJ databases">
        <title>Halalkalibacter sp. nov. isolated from Lonar Lake, India.</title>
        <authorList>
            <person name="Joshi A."/>
            <person name="Thite S."/>
            <person name="Lodha T."/>
        </authorList>
    </citation>
    <scope>NUCLEOTIDE SEQUENCE</scope>
    <source>
        <strain evidence="1">MEB205</strain>
    </source>
</reference>
<organism evidence="1 2">
    <name type="scientific">Halalkalibacter alkaliphilus</name>
    <dbReference type="NCBI Taxonomy" id="2917993"/>
    <lineage>
        <taxon>Bacteria</taxon>
        <taxon>Bacillati</taxon>
        <taxon>Bacillota</taxon>
        <taxon>Bacilli</taxon>
        <taxon>Bacillales</taxon>
        <taxon>Bacillaceae</taxon>
        <taxon>Halalkalibacter</taxon>
    </lineage>
</organism>
<dbReference type="AlphaFoldDB" id="A0A9X2I566"/>
<evidence type="ECO:0000313" key="2">
    <source>
        <dbReference type="Proteomes" id="UP001139150"/>
    </source>
</evidence>
<comment type="caution">
    <text evidence="1">The sequence shown here is derived from an EMBL/GenBank/DDBJ whole genome shotgun (WGS) entry which is preliminary data.</text>
</comment>
<keyword evidence="2" id="KW-1185">Reference proteome</keyword>
<dbReference type="RefSeq" id="WP_250097335.1">
    <property type="nucleotide sequence ID" value="NZ_JAKRYL010000015.1"/>
</dbReference>
<protein>
    <submittedName>
        <fullName evidence="1">Uncharacterized protein</fullName>
    </submittedName>
</protein>
<accession>A0A9X2I566</accession>
<gene>
    <name evidence="1" type="ORF">MF646_15055</name>
</gene>
<dbReference type="EMBL" id="JAKRYL010000015">
    <property type="protein sequence ID" value="MCL7748446.1"/>
    <property type="molecule type" value="Genomic_DNA"/>
</dbReference>
<name>A0A9X2I566_9BACI</name>